<keyword evidence="2" id="KW-0472">Membrane</keyword>
<evidence type="ECO:0000256" key="2">
    <source>
        <dbReference type="SAM" id="Phobius"/>
    </source>
</evidence>
<keyword evidence="2" id="KW-1133">Transmembrane helix</keyword>
<feature type="region of interest" description="Disordered" evidence="1">
    <location>
        <begin position="330"/>
        <end position="400"/>
    </location>
</feature>
<feature type="compositionally biased region" description="Polar residues" evidence="1">
    <location>
        <begin position="65"/>
        <end position="79"/>
    </location>
</feature>
<feature type="transmembrane region" description="Helical" evidence="2">
    <location>
        <begin position="30"/>
        <end position="49"/>
    </location>
</feature>
<name>A0ABY5S7S1_9BACL</name>
<feature type="compositionally biased region" description="Gly residues" evidence="1">
    <location>
        <begin position="338"/>
        <end position="351"/>
    </location>
</feature>
<dbReference type="EMBL" id="CP091430">
    <property type="protein sequence ID" value="UVI29956.1"/>
    <property type="molecule type" value="Genomic_DNA"/>
</dbReference>
<proteinExistence type="predicted"/>
<dbReference type="Proteomes" id="UP001057877">
    <property type="component" value="Chromosome"/>
</dbReference>
<dbReference type="RefSeq" id="WP_258386026.1">
    <property type="nucleotide sequence ID" value="NZ_CP091430.1"/>
</dbReference>
<evidence type="ECO:0008006" key="5">
    <source>
        <dbReference type="Google" id="ProtNLM"/>
    </source>
</evidence>
<sequence>MFKRSLKIAWSGRCSQLLHGMLEADYDKRVINMEALVIIGVIVVIGLIVRSTRRPNRQRTERGNSRSLTSSIGRPSATRQPPAALGVPEGHPARQAAQRLDYALTADFEARVKDRMLRKEPRMSENDWQWRWFELKRYFLMCGVLRNVPMYSAKVDDVWHEMLMFTWEYEQFCKSFSGTFIHHAPHAPGAKPDSAERAWFDWVYGELFAVFPASAQLWGAFYRTPLSRERIEELELAQADELRARRFNGQSAEAYPDLDGTVDYLVKRGRQLAQEARSGVGTAGIHEDRYRDRNMASDSMMATGVLSGALFFSSMGPADEFDRHMDEAQTEVQRQANGGSGGGASGCGGYGDGDRDHGSNGNDGSSCGGSGGSDGGGSSGSSGGDSGGGCSSGCGGGCSS</sequence>
<protein>
    <recommendedName>
        <fullName evidence="5">DUF2207 domain-containing protein</fullName>
    </recommendedName>
</protein>
<accession>A0ABY5S7S1</accession>
<organism evidence="3 4">
    <name type="scientific">Paenibacillus spongiae</name>
    <dbReference type="NCBI Taxonomy" id="2909671"/>
    <lineage>
        <taxon>Bacteria</taxon>
        <taxon>Bacillati</taxon>
        <taxon>Bacillota</taxon>
        <taxon>Bacilli</taxon>
        <taxon>Bacillales</taxon>
        <taxon>Paenibacillaceae</taxon>
        <taxon>Paenibacillus</taxon>
    </lineage>
</organism>
<keyword evidence="2" id="KW-0812">Transmembrane</keyword>
<evidence type="ECO:0000313" key="3">
    <source>
        <dbReference type="EMBL" id="UVI29956.1"/>
    </source>
</evidence>
<feature type="compositionally biased region" description="Gly residues" evidence="1">
    <location>
        <begin position="366"/>
        <end position="400"/>
    </location>
</feature>
<keyword evidence="4" id="KW-1185">Reference proteome</keyword>
<gene>
    <name evidence="3" type="ORF">L1F29_32005</name>
</gene>
<reference evidence="3" key="1">
    <citation type="submission" date="2022-01" db="EMBL/GenBank/DDBJ databases">
        <title>Paenibacillus spongiae sp. nov., isolated from marine sponge.</title>
        <authorList>
            <person name="Li Z."/>
            <person name="Zhang M."/>
        </authorList>
    </citation>
    <scope>NUCLEOTIDE SEQUENCE</scope>
    <source>
        <strain evidence="3">PHS-Z3</strain>
    </source>
</reference>
<feature type="region of interest" description="Disordered" evidence="1">
    <location>
        <begin position="55"/>
        <end position="89"/>
    </location>
</feature>
<evidence type="ECO:0000313" key="4">
    <source>
        <dbReference type="Proteomes" id="UP001057877"/>
    </source>
</evidence>
<evidence type="ECO:0000256" key="1">
    <source>
        <dbReference type="SAM" id="MobiDB-lite"/>
    </source>
</evidence>